<name>A0AB37HG35_9BACI</name>
<keyword evidence="3" id="KW-1133">Transmembrane helix</keyword>
<organism evidence="4 5">
    <name type="scientific">Heyndrickxia sporothermodurans</name>
    <dbReference type="NCBI Taxonomy" id="46224"/>
    <lineage>
        <taxon>Bacteria</taxon>
        <taxon>Bacillati</taxon>
        <taxon>Bacillota</taxon>
        <taxon>Bacilli</taxon>
        <taxon>Bacillales</taxon>
        <taxon>Bacillaceae</taxon>
        <taxon>Heyndrickxia</taxon>
    </lineage>
</organism>
<feature type="transmembrane region" description="Helical" evidence="3">
    <location>
        <begin position="6"/>
        <end position="29"/>
    </location>
</feature>
<keyword evidence="3" id="KW-0812">Transmembrane</keyword>
<evidence type="ECO:0000313" key="4">
    <source>
        <dbReference type="EMBL" id="QQX24332.1"/>
    </source>
</evidence>
<dbReference type="KEGG" id="hspo:JGZ69_16190"/>
<sequence>MNEKGFSLIECIFSLLILSTILAFFPLLIKAYERIDHAYSTEKDFELNLFLMELRKELRTSNGWVVTGNSLYLNRGQEVVVYEKYNQSIRRRVDGKGHEVVLQKVKQINFNSNKNEIILHVQFVNNHSREAHLFFSLRENEE</sequence>
<dbReference type="GO" id="GO:0009986">
    <property type="term" value="C:cell surface"/>
    <property type="evidence" value="ECO:0007669"/>
    <property type="project" value="UniProtKB-SubCell"/>
</dbReference>
<dbReference type="RefSeq" id="WP_165797790.1">
    <property type="nucleotide sequence ID" value="NZ_CP066701.1"/>
</dbReference>
<proteinExistence type="predicted"/>
<reference evidence="4 5" key="1">
    <citation type="submission" date="2020-12" db="EMBL/GenBank/DDBJ databases">
        <title>Taxonomic evaluation of the Bacillus sporothermodurans group of bacteria based on whole genome sequences.</title>
        <authorList>
            <person name="Fiedler G."/>
            <person name="Herbstmann A.-D."/>
            <person name="Doll E."/>
            <person name="Wenning M."/>
            <person name="Brinks E."/>
            <person name="Kabisch J."/>
            <person name="Breitenwieser F."/>
            <person name="Lappann M."/>
            <person name="Boehnlein C."/>
            <person name="Franz C."/>
        </authorList>
    </citation>
    <scope>NUCLEOTIDE SEQUENCE [LARGE SCALE GENOMIC DNA]</scope>
    <source>
        <strain evidence="4 5">DSM 10599</strain>
    </source>
</reference>
<dbReference type="GO" id="GO:0030420">
    <property type="term" value="P:establishment of competence for transformation"/>
    <property type="evidence" value="ECO:0007669"/>
    <property type="project" value="UniProtKB-KW"/>
</dbReference>
<comment type="subcellular location">
    <subcellularLocation>
        <location evidence="1">Cell surface</location>
    </subcellularLocation>
</comment>
<evidence type="ECO:0000256" key="1">
    <source>
        <dbReference type="ARBA" id="ARBA00004241"/>
    </source>
</evidence>
<dbReference type="Pfam" id="PF15980">
    <property type="entry name" value="ComGF"/>
    <property type="match status" value="1"/>
</dbReference>
<dbReference type="InterPro" id="IPR016977">
    <property type="entry name" value="ComGF"/>
</dbReference>
<dbReference type="NCBIfam" id="NF041002">
    <property type="entry name" value="pilin_ComGF"/>
    <property type="match status" value="1"/>
</dbReference>
<dbReference type="InterPro" id="IPR012902">
    <property type="entry name" value="N_methyl_site"/>
</dbReference>
<dbReference type="EMBL" id="CP066701">
    <property type="protein sequence ID" value="QQX24332.1"/>
    <property type="molecule type" value="Genomic_DNA"/>
</dbReference>
<accession>A0AB37HG35</accession>
<dbReference type="NCBIfam" id="TIGR02532">
    <property type="entry name" value="IV_pilin_GFxxxE"/>
    <property type="match status" value="1"/>
</dbReference>
<dbReference type="AlphaFoldDB" id="A0AB37HG35"/>
<gene>
    <name evidence="4" type="ORF">JGZ69_16190</name>
</gene>
<keyword evidence="2" id="KW-0178">Competence</keyword>
<evidence type="ECO:0000313" key="5">
    <source>
        <dbReference type="Proteomes" id="UP000595512"/>
    </source>
</evidence>
<protein>
    <submittedName>
        <fullName evidence="4">ComGF family competence protein</fullName>
    </submittedName>
</protein>
<dbReference type="Proteomes" id="UP000595512">
    <property type="component" value="Chromosome"/>
</dbReference>
<evidence type="ECO:0000256" key="3">
    <source>
        <dbReference type="SAM" id="Phobius"/>
    </source>
</evidence>
<evidence type="ECO:0000256" key="2">
    <source>
        <dbReference type="ARBA" id="ARBA00023287"/>
    </source>
</evidence>
<keyword evidence="3" id="KW-0472">Membrane</keyword>
<dbReference type="Pfam" id="PF07963">
    <property type="entry name" value="N_methyl"/>
    <property type="match status" value="1"/>
</dbReference>